<reference evidence="1" key="1">
    <citation type="submission" date="2018-04" db="EMBL/GenBank/DDBJ databases">
        <title>Transcriptome assembly of Sipha flava.</title>
        <authorList>
            <person name="Scully E.D."/>
            <person name="Geib S.M."/>
            <person name="Palmer N.A."/>
            <person name="Koch K."/>
            <person name="Bradshaw J."/>
            <person name="Heng-Moss T."/>
            <person name="Sarath G."/>
        </authorList>
    </citation>
    <scope>NUCLEOTIDE SEQUENCE</scope>
</reference>
<name>A0A2S2Q3J0_9HEMI</name>
<proteinExistence type="predicted"/>
<dbReference type="EMBL" id="GGMS01003105">
    <property type="protein sequence ID" value="MBY72308.1"/>
    <property type="molecule type" value="Transcribed_RNA"/>
</dbReference>
<protein>
    <submittedName>
        <fullName evidence="1">Uncharacterized protein</fullName>
    </submittedName>
</protein>
<accession>A0A2S2Q3J0</accession>
<organism evidence="1">
    <name type="scientific">Sipha flava</name>
    <name type="common">yellow sugarcane aphid</name>
    <dbReference type="NCBI Taxonomy" id="143950"/>
    <lineage>
        <taxon>Eukaryota</taxon>
        <taxon>Metazoa</taxon>
        <taxon>Ecdysozoa</taxon>
        <taxon>Arthropoda</taxon>
        <taxon>Hexapoda</taxon>
        <taxon>Insecta</taxon>
        <taxon>Pterygota</taxon>
        <taxon>Neoptera</taxon>
        <taxon>Paraneoptera</taxon>
        <taxon>Hemiptera</taxon>
        <taxon>Sternorrhyncha</taxon>
        <taxon>Aphidomorpha</taxon>
        <taxon>Aphidoidea</taxon>
        <taxon>Aphididae</taxon>
        <taxon>Sipha</taxon>
    </lineage>
</organism>
<sequence>MHSTLISRDVLATLVSSVMKLLASSINNILMSNPPICLYTDLIPLHRQPTHKSWKLERENLSGSYASEYKKVSSEIYGRSWVFNISRSFIVLCFRFRLWHNLLTNHALQL</sequence>
<gene>
    <name evidence="1" type="ORF">g.17206</name>
</gene>
<evidence type="ECO:0000313" key="1">
    <source>
        <dbReference type="EMBL" id="MBY72308.1"/>
    </source>
</evidence>
<dbReference type="AlphaFoldDB" id="A0A2S2Q3J0"/>